<sequence length="100" mass="9915">MDVGTWVGVEDAGVVAVVLEVLAGDDVDSADGDPVRVLVRVGEVVAGDTVVARGVGVDATVGAPGAAGALRPRDEQSPRCLLAIHAGAPRAIASSGHVPR</sequence>
<dbReference type="AlphaFoldDB" id="A0A365P657"/>
<organism evidence="1 2">
    <name type="scientific">Dietzia maris</name>
    <dbReference type="NCBI Taxonomy" id="37915"/>
    <lineage>
        <taxon>Bacteria</taxon>
        <taxon>Bacillati</taxon>
        <taxon>Actinomycetota</taxon>
        <taxon>Actinomycetes</taxon>
        <taxon>Mycobacteriales</taxon>
        <taxon>Dietziaceae</taxon>
        <taxon>Dietzia</taxon>
    </lineage>
</organism>
<evidence type="ECO:0000313" key="2">
    <source>
        <dbReference type="Proteomes" id="UP000252187"/>
    </source>
</evidence>
<protein>
    <submittedName>
        <fullName evidence="1">Uncharacterized protein</fullName>
    </submittedName>
</protein>
<accession>A0A365P657</accession>
<reference evidence="1 2" key="1">
    <citation type="submission" date="2018-06" db="EMBL/GenBank/DDBJ databases">
        <title>Whole genome sequencing of four bacterial strains from South Shetland trench revealing bio-synthetic gene clusters.</title>
        <authorList>
            <person name="Abdel-Mageed W.M."/>
            <person name="Lehri B."/>
            <person name="Jarmusch S.A."/>
            <person name="Miranda K."/>
            <person name="Goodfellow M."/>
            <person name="Jaspars M."/>
            <person name="Karlyshev A.V."/>
        </authorList>
    </citation>
    <scope>NUCLEOTIDE SEQUENCE [LARGE SCALE GENOMIC DNA]</scope>
    <source>
        <strain evidence="1 2">SST1</strain>
    </source>
</reference>
<evidence type="ECO:0000313" key="1">
    <source>
        <dbReference type="EMBL" id="RBA30169.1"/>
    </source>
</evidence>
<gene>
    <name evidence="1" type="ORF">DQ226_17680</name>
</gene>
<comment type="caution">
    <text evidence="1">The sequence shown here is derived from an EMBL/GenBank/DDBJ whole genome shotgun (WGS) entry which is preliminary data.</text>
</comment>
<name>A0A365P657_9ACTN</name>
<proteinExistence type="predicted"/>
<dbReference type="EMBL" id="QNTT01000093">
    <property type="protein sequence ID" value="RBA30169.1"/>
    <property type="molecule type" value="Genomic_DNA"/>
</dbReference>
<dbReference type="Proteomes" id="UP000252187">
    <property type="component" value="Unassembled WGS sequence"/>
</dbReference>